<evidence type="ECO:0000313" key="4">
    <source>
        <dbReference type="EMBL" id="ABQ94984.1"/>
    </source>
</evidence>
<dbReference type="SUPFAM" id="SSF49879">
    <property type="entry name" value="SMAD/FHA domain"/>
    <property type="match status" value="1"/>
</dbReference>
<feature type="region of interest" description="Disordered" evidence="1">
    <location>
        <begin position="288"/>
        <end position="321"/>
    </location>
</feature>
<sequence length="405" mass="44573">MSNYNNTNQTQWQLTALTEALGNLELNVDHKLTVGRGQDNDVVLGSKQVSRQHAELTVVDDELLVQDLGSSNGTLVNDVRLEPHQPKSLVVDDVVTFAAFSFQVKQTQPLDSAAVSSLEPEVETIEPEVETIEPEVETIEPEVETIEPEVETIEPEIETVEPEAIEPEVETVEPEVIEPQTVEPIETAEIVEAPATHPVEPLAEPITPTAQPEKTDSEFDKFEAAERAEHQAEENAEAIEKSGIKNMTEAELEQKLEEELEQPTGVYNSEQNHLHKDDAEHFAELAREADPEVHKSKQAAAAQMSATTNLHDTVEPDTKKPVKELTGDAENEINTQTQAPVSEKNPANSFNTVNEQPQHKVAHIHKTDSAPQNANSGSNKGFLWMALILLVLAVALWLYNSGTLA</sequence>
<feature type="compositionally biased region" description="Basic and acidic residues" evidence="1">
    <location>
        <begin position="312"/>
        <end position="321"/>
    </location>
</feature>
<dbReference type="PANTHER" id="PTHR23308">
    <property type="entry name" value="NUCLEAR INHIBITOR OF PROTEIN PHOSPHATASE-1"/>
    <property type="match status" value="1"/>
</dbReference>
<dbReference type="STRING" id="349106.PsycPRwf_2044"/>
<dbReference type="Gene3D" id="2.60.200.20">
    <property type="match status" value="1"/>
</dbReference>
<gene>
    <name evidence="4" type="ordered locus">PsycPRwf_2044</name>
</gene>
<evidence type="ECO:0000259" key="3">
    <source>
        <dbReference type="PROSITE" id="PS50006"/>
    </source>
</evidence>
<accession>A5WH43</accession>
<dbReference type="SMART" id="SM00240">
    <property type="entry name" value="FHA"/>
    <property type="match status" value="1"/>
</dbReference>
<dbReference type="EMBL" id="CP000713">
    <property type="protein sequence ID" value="ABQ94984.1"/>
    <property type="molecule type" value="Genomic_DNA"/>
</dbReference>
<dbReference type="InterPro" id="IPR008984">
    <property type="entry name" value="SMAD_FHA_dom_sf"/>
</dbReference>
<dbReference type="PROSITE" id="PS50006">
    <property type="entry name" value="FHA_DOMAIN"/>
    <property type="match status" value="1"/>
</dbReference>
<dbReference type="AlphaFoldDB" id="A5WH43"/>
<protein>
    <submittedName>
        <fullName evidence="4">FHA domain containing protein</fullName>
    </submittedName>
</protein>
<dbReference type="CDD" id="cd00060">
    <property type="entry name" value="FHA"/>
    <property type="match status" value="1"/>
</dbReference>
<keyword evidence="2" id="KW-0812">Transmembrane</keyword>
<feature type="transmembrane region" description="Helical" evidence="2">
    <location>
        <begin position="381"/>
        <end position="399"/>
    </location>
</feature>
<feature type="region of interest" description="Disordered" evidence="1">
    <location>
        <begin position="196"/>
        <end position="217"/>
    </location>
</feature>
<feature type="domain" description="FHA" evidence="3">
    <location>
        <begin position="32"/>
        <end position="81"/>
    </location>
</feature>
<name>A5WH43_PSYWF</name>
<evidence type="ECO:0000256" key="2">
    <source>
        <dbReference type="SAM" id="Phobius"/>
    </source>
</evidence>
<evidence type="ECO:0000256" key="1">
    <source>
        <dbReference type="SAM" id="MobiDB-lite"/>
    </source>
</evidence>
<dbReference type="InterPro" id="IPR050923">
    <property type="entry name" value="Cell_Proc_Reg/RNA_Proc"/>
</dbReference>
<reference evidence="4" key="1">
    <citation type="submission" date="2007-05" db="EMBL/GenBank/DDBJ databases">
        <title>Complete sequence of chromosome of Psychrobacter sp. PRwf-1.</title>
        <authorList>
            <consortium name="US DOE Joint Genome Institute"/>
            <person name="Copeland A."/>
            <person name="Lucas S."/>
            <person name="Lapidus A."/>
            <person name="Barry K."/>
            <person name="Detter J.C."/>
            <person name="Glavina del Rio T."/>
            <person name="Hammon N."/>
            <person name="Israni S."/>
            <person name="Dalin E."/>
            <person name="Tice H."/>
            <person name="Pitluck S."/>
            <person name="Chain P."/>
            <person name="Malfatti S."/>
            <person name="Shin M."/>
            <person name="Vergez L."/>
            <person name="Schmutz J."/>
            <person name="Larimer F."/>
            <person name="Land M."/>
            <person name="Hauser L."/>
            <person name="Kyrpides N."/>
            <person name="Kim E."/>
            <person name="Tiedje J."/>
            <person name="Richardson P."/>
        </authorList>
    </citation>
    <scope>NUCLEOTIDE SEQUENCE [LARGE SCALE GENOMIC DNA]</scope>
    <source>
        <strain evidence="4">PRwf-1</strain>
    </source>
</reference>
<organism evidence="4">
    <name type="scientific">Psychrobacter sp. (strain PRwf-1)</name>
    <dbReference type="NCBI Taxonomy" id="349106"/>
    <lineage>
        <taxon>Bacteria</taxon>
        <taxon>Pseudomonadati</taxon>
        <taxon>Pseudomonadota</taxon>
        <taxon>Gammaproteobacteria</taxon>
        <taxon>Moraxellales</taxon>
        <taxon>Moraxellaceae</taxon>
        <taxon>Psychrobacter</taxon>
    </lineage>
</organism>
<feature type="compositionally biased region" description="Low complexity" evidence="1">
    <location>
        <begin position="298"/>
        <end position="308"/>
    </location>
</feature>
<dbReference type="Gene3D" id="1.20.1480.30">
    <property type="entry name" value="Designed four-helix bundle protein"/>
    <property type="match status" value="1"/>
</dbReference>
<keyword evidence="2" id="KW-1133">Transmembrane helix</keyword>
<proteinExistence type="predicted"/>
<dbReference type="KEGG" id="prw:PsycPRwf_2044"/>
<dbReference type="Pfam" id="PF00498">
    <property type="entry name" value="FHA"/>
    <property type="match status" value="1"/>
</dbReference>
<keyword evidence="2" id="KW-0472">Membrane</keyword>
<dbReference type="InterPro" id="IPR000253">
    <property type="entry name" value="FHA_dom"/>
</dbReference>
<dbReference type="eggNOG" id="COG1716">
    <property type="taxonomic scope" value="Bacteria"/>
</dbReference>
<dbReference type="HOGENOM" id="CLU_733348_0_0_6"/>